<keyword evidence="2" id="KW-1185">Reference proteome</keyword>
<dbReference type="Proteomes" id="UP000185669">
    <property type="component" value="Unassembled WGS sequence"/>
</dbReference>
<reference evidence="2" key="1">
    <citation type="submission" date="2017-01" db="EMBL/GenBank/DDBJ databases">
        <authorList>
            <person name="Varghese N."/>
            <person name="Submissions S."/>
        </authorList>
    </citation>
    <scope>NUCLEOTIDE SEQUENCE [LARGE SCALE GENOMIC DNA]</scope>
    <source>
        <strain evidence="2">ATCC 700103</strain>
    </source>
</reference>
<organism evidence="1 2">
    <name type="scientific">Halanaerobium kushneri</name>
    <dbReference type="NCBI Taxonomy" id="56779"/>
    <lineage>
        <taxon>Bacteria</taxon>
        <taxon>Bacillati</taxon>
        <taxon>Bacillota</taxon>
        <taxon>Clostridia</taxon>
        <taxon>Halanaerobiales</taxon>
        <taxon>Halanaerobiaceae</taxon>
        <taxon>Halanaerobium</taxon>
    </lineage>
</organism>
<dbReference type="EMBL" id="FTNC01000001">
    <property type="protein sequence ID" value="SIQ05894.1"/>
    <property type="molecule type" value="Genomic_DNA"/>
</dbReference>
<protein>
    <submittedName>
        <fullName evidence="1">Uncharacterized protein</fullName>
    </submittedName>
</protein>
<dbReference type="AlphaFoldDB" id="A0A1N6PNC9"/>
<dbReference type="OrthoDB" id="2111499at2"/>
<gene>
    <name evidence="1" type="ORF">SAMN05421834_101154</name>
</gene>
<evidence type="ECO:0000313" key="1">
    <source>
        <dbReference type="EMBL" id="SIQ05894.1"/>
    </source>
</evidence>
<proteinExistence type="predicted"/>
<dbReference type="RefSeq" id="WP_076543454.1">
    <property type="nucleotide sequence ID" value="NZ_FTNC01000001.1"/>
</dbReference>
<sequence length="171" mass="19836">MKIIDVLKLDENAEILNKKELENIKELPAVFMSKKDEKAFKSGGQWLVLGELLEIDNQYLLNLQDKENEFTWIKLPDNYVEEDYMVDYEAEDQCPLGIDVLIKEDGYPIGVIQGCDSVKQAKVDNNLDGHRYKGELGLTLNSQYFLTFKKENEEFKVVKTNVDWDRGKHTI</sequence>
<accession>A0A1N6PNC9</accession>
<name>A0A1N6PNC9_9FIRM</name>
<evidence type="ECO:0000313" key="2">
    <source>
        <dbReference type="Proteomes" id="UP000185669"/>
    </source>
</evidence>
<dbReference type="STRING" id="56779.SAMN05421834_101154"/>